<dbReference type="Proteomes" id="UP000051445">
    <property type="component" value="Unassembled WGS sequence"/>
</dbReference>
<dbReference type="PATRIC" id="fig|1423746.3.peg.1115"/>
<protein>
    <recommendedName>
        <fullName evidence="1">SSAP RNA binding domain-containing protein</fullName>
    </recommendedName>
</protein>
<feature type="domain" description="SSAP RNA binding" evidence="1">
    <location>
        <begin position="98"/>
        <end position="196"/>
    </location>
</feature>
<evidence type="ECO:0000313" key="2">
    <source>
        <dbReference type="EMBL" id="KRL27343.1"/>
    </source>
</evidence>
<name>A0A0R1P4V3_9LACO</name>
<proteinExistence type="predicted"/>
<reference evidence="2 3" key="1">
    <citation type="journal article" date="2015" name="Genome Announc.">
        <title>Expanding the biotechnology potential of lactobacilli through comparative genomics of 213 strains and associated genera.</title>
        <authorList>
            <person name="Sun Z."/>
            <person name="Harris H.M."/>
            <person name="McCann A."/>
            <person name="Guo C."/>
            <person name="Argimon S."/>
            <person name="Zhang W."/>
            <person name="Yang X."/>
            <person name="Jeffery I.B."/>
            <person name="Cooney J.C."/>
            <person name="Kagawa T.F."/>
            <person name="Liu W."/>
            <person name="Song Y."/>
            <person name="Salvetti E."/>
            <person name="Wrobel A."/>
            <person name="Rasinkangas P."/>
            <person name="Parkhill J."/>
            <person name="Rea M.C."/>
            <person name="O'Sullivan O."/>
            <person name="Ritari J."/>
            <person name="Douillard F.P."/>
            <person name="Paul Ross R."/>
            <person name="Yang R."/>
            <person name="Briner A.E."/>
            <person name="Felis G.E."/>
            <person name="de Vos W.M."/>
            <person name="Barrangou R."/>
            <person name="Klaenhammer T.R."/>
            <person name="Caufield P.W."/>
            <person name="Cui Y."/>
            <person name="Zhang H."/>
            <person name="O'Toole P.W."/>
        </authorList>
    </citation>
    <scope>NUCLEOTIDE SEQUENCE [LARGE SCALE GENOMIC DNA]</scope>
    <source>
        <strain evidence="2 3">DSM 13145</strain>
    </source>
</reference>
<comment type="caution">
    <text evidence="2">The sequence shown here is derived from an EMBL/GenBank/DDBJ whole genome shotgun (WGS) entry which is preliminary data.</text>
</comment>
<dbReference type="InterPro" id="IPR009425">
    <property type="entry name" value="DSRM_SSAP"/>
</dbReference>
<accession>A0A0R1P4V3</accession>
<dbReference type="Pfam" id="PF06378">
    <property type="entry name" value="SSAP_Sak"/>
    <property type="match status" value="2"/>
</dbReference>
<evidence type="ECO:0000259" key="1">
    <source>
        <dbReference type="Pfam" id="PF06378"/>
    </source>
</evidence>
<dbReference type="AlphaFoldDB" id="A0A0R1P4V3"/>
<organism evidence="2 3">
    <name type="scientific">Limosilactobacillus frumenti DSM 13145</name>
    <dbReference type="NCBI Taxonomy" id="1423746"/>
    <lineage>
        <taxon>Bacteria</taxon>
        <taxon>Bacillati</taxon>
        <taxon>Bacillota</taxon>
        <taxon>Bacilli</taxon>
        <taxon>Lactobacillales</taxon>
        <taxon>Lactobacillaceae</taxon>
        <taxon>Limosilactobacillus</taxon>
    </lineage>
</organism>
<keyword evidence="3" id="KW-1185">Reference proteome</keyword>
<evidence type="ECO:0000313" key="3">
    <source>
        <dbReference type="Proteomes" id="UP000051445"/>
    </source>
</evidence>
<dbReference type="STRING" id="1423746.FD27_GL001098"/>
<feature type="domain" description="SSAP RNA binding" evidence="1">
    <location>
        <begin position="15"/>
        <end position="58"/>
    </location>
</feature>
<gene>
    <name evidence="2" type="ORF">FD27_GL001098</name>
</gene>
<dbReference type="EMBL" id="AZER01000016">
    <property type="protein sequence ID" value="KRL27343.1"/>
    <property type="molecule type" value="Genomic_DNA"/>
</dbReference>
<sequence>MDYKGGLVMAEKKSVFETLSKVDVSNHIDLIKMKKGPELKYVSWAFAWSMLKSKYPDTPTPTFKCFPEMVLTTKKEAYKTKSYGKEYTRYRTVVTNFQITNREVPYLTTTTGTMVECTIKVNGTDYSESLYVMDNANNAVINPTMQQINKTQKRCLVKALAMAGLGLNLYAGEDLPMGDISESDKQREEAKEQAKKQEIKSRLDKALKVLADEQGTTTTEVKAALIDQYKNERAYKENPDLALLGGATAMYRQLQKENQKAV</sequence>